<keyword evidence="2" id="KW-1185">Reference proteome</keyword>
<feature type="non-terminal residue" evidence="1">
    <location>
        <position position="1"/>
    </location>
</feature>
<sequence>KPSFRTLKLRFQLTISPILRFSGSSASLDYANRWRGQHTKSAYHGDRKSCTTRLEISTPAKELGITFRSGIGIAYVTTIRNRHSETVDRALISWNSIPGLKFHRGAIAYKTPIRNRHLETPVAPLLPQVIRRHFGVEKPSFRTLKLRFQPTISPIPRFSGSSASLDYANRWRGQHTESAYHGDRKSCSTRLKISTQVQDMGARTSPI</sequence>
<gene>
    <name evidence="1" type="ORF">Taro_047286</name>
</gene>
<evidence type="ECO:0000313" key="2">
    <source>
        <dbReference type="Proteomes" id="UP000652761"/>
    </source>
</evidence>
<evidence type="ECO:0000313" key="1">
    <source>
        <dbReference type="EMBL" id="MQM14349.1"/>
    </source>
</evidence>
<proteinExistence type="predicted"/>
<dbReference type="AlphaFoldDB" id="A0A843WVS5"/>
<protein>
    <submittedName>
        <fullName evidence="1">Uncharacterized protein</fullName>
    </submittedName>
</protein>
<organism evidence="1 2">
    <name type="scientific">Colocasia esculenta</name>
    <name type="common">Wild taro</name>
    <name type="synonym">Arum esculentum</name>
    <dbReference type="NCBI Taxonomy" id="4460"/>
    <lineage>
        <taxon>Eukaryota</taxon>
        <taxon>Viridiplantae</taxon>
        <taxon>Streptophyta</taxon>
        <taxon>Embryophyta</taxon>
        <taxon>Tracheophyta</taxon>
        <taxon>Spermatophyta</taxon>
        <taxon>Magnoliopsida</taxon>
        <taxon>Liliopsida</taxon>
        <taxon>Araceae</taxon>
        <taxon>Aroideae</taxon>
        <taxon>Colocasieae</taxon>
        <taxon>Colocasia</taxon>
    </lineage>
</organism>
<reference evidence="1" key="1">
    <citation type="submission" date="2017-07" db="EMBL/GenBank/DDBJ databases">
        <title>Taro Niue Genome Assembly and Annotation.</title>
        <authorList>
            <person name="Atibalentja N."/>
            <person name="Keating K."/>
            <person name="Fields C.J."/>
        </authorList>
    </citation>
    <scope>NUCLEOTIDE SEQUENCE</scope>
    <source>
        <strain evidence="1">Niue_2</strain>
        <tissue evidence="1">Leaf</tissue>
    </source>
</reference>
<name>A0A843WVS5_COLES</name>
<dbReference type="EMBL" id="NMUH01006060">
    <property type="protein sequence ID" value="MQM14349.1"/>
    <property type="molecule type" value="Genomic_DNA"/>
</dbReference>
<feature type="non-terminal residue" evidence="1">
    <location>
        <position position="207"/>
    </location>
</feature>
<accession>A0A843WVS5</accession>
<comment type="caution">
    <text evidence="1">The sequence shown here is derived from an EMBL/GenBank/DDBJ whole genome shotgun (WGS) entry which is preliminary data.</text>
</comment>
<dbReference type="Proteomes" id="UP000652761">
    <property type="component" value="Unassembled WGS sequence"/>
</dbReference>